<dbReference type="EMBL" id="GQ983381">
    <property type="protein sequence ID" value="ACX85548.1"/>
    <property type="molecule type" value="Genomic_DNA"/>
</dbReference>
<gene>
    <name evidence="1" type="ORF">pCQ3.47</name>
</gene>
<dbReference type="AlphaFoldDB" id="D0UZ96"/>
<organism evidence="1">
    <name type="scientific">Streptomyces sp. W9</name>
    <dbReference type="NCBI Taxonomy" id="682410"/>
    <lineage>
        <taxon>Bacteria</taxon>
        <taxon>Bacillati</taxon>
        <taxon>Actinomycetota</taxon>
        <taxon>Actinomycetes</taxon>
        <taxon>Kitasatosporales</taxon>
        <taxon>Streptomycetaceae</taxon>
        <taxon>Streptomyces</taxon>
    </lineage>
</organism>
<evidence type="ECO:0000313" key="1">
    <source>
        <dbReference type="EMBL" id="ACX85548.1"/>
    </source>
</evidence>
<reference evidence="1" key="1">
    <citation type="journal article" date="2010" name="J. Bacteriol.">
        <title>Characterization of the replication, transfer, and plasmid/lytic phage cycle of the Streptomyces plasmid-phage pZL12.</title>
        <authorList>
            <person name="Zhong L."/>
            <person name="Cheng Q."/>
            <person name="Tian X."/>
            <person name="Zhao L."/>
            <person name="Qin Z."/>
        </authorList>
    </citation>
    <scope>NUCLEOTIDE SEQUENCE</scope>
    <source>
        <strain evidence="1">W9</strain>
        <plasmid evidence="1">pCQ3</plasmid>
    </source>
</reference>
<keyword evidence="1" id="KW-0614">Plasmid</keyword>
<sequence>MSALLTSVSGLPVGRGQQPGKPPPYYLLYSLDTQLGGPPFADLHDDVTFVYQVTCVSGPDPARPNSAGSADQGEWMADKAREAILGRDPATGLWLYPIVVPGAKVTDRRLDVEAGATSDPGDAIMSYVLRTAISLTST</sequence>
<proteinExistence type="predicted"/>
<name>D0UZ96_9ACTN</name>
<geneLocation type="plasmid" evidence="1">
    <name>pCQ3</name>
</geneLocation>
<accession>D0UZ96</accession>
<protein>
    <submittedName>
        <fullName evidence="1">PCQ3_47</fullName>
    </submittedName>
</protein>